<evidence type="ECO:0000256" key="2">
    <source>
        <dbReference type="ARBA" id="ARBA00022603"/>
    </source>
</evidence>
<organism evidence="7 8">
    <name type="scientific">Phragmitibacter flavus</name>
    <dbReference type="NCBI Taxonomy" id="2576071"/>
    <lineage>
        <taxon>Bacteria</taxon>
        <taxon>Pseudomonadati</taxon>
        <taxon>Verrucomicrobiota</taxon>
        <taxon>Verrucomicrobiia</taxon>
        <taxon>Verrucomicrobiales</taxon>
        <taxon>Verrucomicrobiaceae</taxon>
        <taxon>Phragmitibacter</taxon>
    </lineage>
</organism>
<keyword evidence="8" id="KW-1185">Reference proteome</keyword>
<sequence>MRTLRKFEHGGLRMELPDGRVHQMGSPSAEVQAEMRIRSMSFFKRCALYGNIGFGEGYTEGDWETDDIAAVVSWFITNIARTPGLKRSSNQIPLVNLLKMVNRWRHLLRPNSVSMSRRNIAEHYDLGNDFYSLWLDKTMTYSSARFESDDQSLEEAQSAKYDALCRKLELKPGDHVLEIGCGWGGFSSHAASRYGCRVTAVTISQEQHKFATERMAKEGLSDRVEIRLQDYRHITGQFDKIASIEMLEAVGNDFVDGYFRKCAEVLKPEGLLGFQVITTPDGNFKQLLKGVDWIQKHIFPGSLLLSIARINEAVNRSSGLFMHALDDFGPSYAKTLQLWHERFNARIDEVRALGFDERFVRKWNYYLKYCEAAFETGNISVVQAVYKHPNNAALSRNAISSWS</sequence>
<dbReference type="Pfam" id="PF02353">
    <property type="entry name" value="CMAS"/>
    <property type="match status" value="1"/>
</dbReference>
<dbReference type="GO" id="GO:0032259">
    <property type="term" value="P:methylation"/>
    <property type="evidence" value="ECO:0007669"/>
    <property type="project" value="UniProtKB-KW"/>
</dbReference>
<dbReference type="CDD" id="cd02440">
    <property type="entry name" value="AdoMet_MTases"/>
    <property type="match status" value="1"/>
</dbReference>
<evidence type="ECO:0000313" key="8">
    <source>
        <dbReference type="Proteomes" id="UP000306196"/>
    </source>
</evidence>
<keyword evidence="2 7" id="KW-0489">Methyltransferase</keyword>
<evidence type="ECO:0000256" key="1">
    <source>
        <dbReference type="ARBA" id="ARBA00010815"/>
    </source>
</evidence>
<dbReference type="EMBL" id="VAUV01000027">
    <property type="protein sequence ID" value="TLD68346.1"/>
    <property type="molecule type" value="Genomic_DNA"/>
</dbReference>
<dbReference type="OrthoDB" id="9782855at2"/>
<keyword evidence="4" id="KW-0949">S-adenosyl-L-methionine</keyword>
<dbReference type="Proteomes" id="UP000306196">
    <property type="component" value="Unassembled WGS sequence"/>
</dbReference>
<dbReference type="PIRSF" id="PIRSF003085">
    <property type="entry name" value="CMAS"/>
    <property type="match status" value="1"/>
</dbReference>
<dbReference type="GO" id="GO:0008168">
    <property type="term" value="F:methyltransferase activity"/>
    <property type="evidence" value="ECO:0007669"/>
    <property type="project" value="UniProtKB-KW"/>
</dbReference>
<name>A0A5R8K7M0_9BACT</name>
<dbReference type="InterPro" id="IPR050723">
    <property type="entry name" value="CFA/CMAS"/>
</dbReference>
<reference evidence="7 8" key="1">
    <citation type="submission" date="2019-05" db="EMBL/GenBank/DDBJ databases">
        <title>Verrucobacter flavum gen. nov., sp. nov. a new member of the family Verrucomicrobiaceae.</title>
        <authorList>
            <person name="Szuroczki S."/>
            <person name="Abbaszade G."/>
            <person name="Szabo A."/>
            <person name="Felfoldi T."/>
            <person name="Schumann P."/>
            <person name="Boka K."/>
            <person name="Keki Z."/>
            <person name="Toumi M."/>
            <person name="Toth E."/>
        </authorList>
    </citation>
    <scope>NUCLEOTIDE SEQUENCE [LARGE SCALE GENOMIC DNA]</scope>
    <source>
        <strain evidence="7 8">MG-N-17</strain>
    </source>
</reference>
<feature type="active site" evidence="6">
    <location>
        <position position="370"/>
    </location>
</feature>
<evidence type="ECO:0000256" key="4">
    <source>
        <dbReference type="ARBA" id="ARBA00022691"/>
    </source>
</evidence>
<evidence type="ECO:0000313" key="7">
    <source>
        <dbReference type="EMBL" id="TLD68346.1"/>
    </source>
</evidence>
<dbReference type="SUPFAM" id="SSF53335">
    <property type="entry name" value="S-adenosyl-L-methionine-dependent methyltransferases"/>
    <property type="match status" value="1"/>
</dbReference>
<evidence type="ECO:0000256" key="5">
    <source>
        <dbReference type="ARBA" id="ARBA00023098"/>
    </source>
</evidence>
<dbReference type="InterPro" id="IPR003333">
    <property type="entry name" value="CMAS"/>
</dbReference>
<protein>
    <submittedName>
        <fullName evidence="7">Class I SAM-dependent methyltransferase</fullName>
    </submittedName>
</protein>
<accession>A0A5R8K7M0</accession>
<dbReference type="Gene3D" id="3.40.50.150">
    <property type="entry name" value="Vaccinia Virus protein VP39"/>
    <property type="match status" value="1"/>
</dbReference>
<keyword evidence="5" id="KW-0443">Lipid metabolism</keyword>
<dbReference type="AlphaFoldDB" id="A0A5R8K7M0"/>
<comment type="similarity">
    <text evidence="1">Belongs to the CFA/CMAS family.</text>
</comment>
<comment type="caution">
    <text evidence="7">The sequence shown here is derived from an EMBL/GenBank/DDBJ whole genome shotgun (WGS) entry which is preliminary data.</text>
</comment>
<dbReference type="GO" id="GO:0008610">
    <property type="term" value="P:lipid biosynthetic process"/>
    <property type="evidence" value="ECO:0007669"/>
    <property type="project" value="InterPro"/>
</dbReference>
<dbReference type="InterPro" id="IPR029063">
    <property type="entry name" value="SAM-dependent_MTases_sf"/>
</dbReference>
<dbReference type="PANTHER" id="PTHR43667:SF2">
    <property type="entry name" value="FATTY ACID C-METHYL TRANSFERASE"/>
    <property type="match status" value="1"/>
</dbReference>
<gene>
    <name evidence="7" type="ORF">FEM03_23160</name>
</gene>
<dbReference type="PANTHER" id="PTHR43667">
    <property type="entry name" value="CYCLOPROPANE-FATTY-ACYL-PHOSPHOLIPID SYNTHASE"/>
    <property type="match status" value="1"/>
</dbReference>
<evidence type="ECO:0000256" key="6">
    <source>
        <dbReference type="PIRSR" id="PIRSR003085-1"/>
    </source>
</evidence>
<evidence type="ECO:0000256" key="3">
    <source>
        <dbReference type="ARBA" id="ARBA00022679"/>
    </source>
</evidence>
<keyword evidence="3 7" id="KW-0808">Transferase</keyword>
<proteinExistence type="inferred from homology"/>